<reference evidence="2" key="2">
    <citation type="submission" date="2018-08" db="UniProtKB">
        <authorList>
            <consortium name="EnsemblPlants"/>
        </authorList>
    </citation>
    <scope>IDENTIFICATION</scope>
    <source>
        <strain evidence="2">Yugu1</strain>
    </source>
</reference>
<dbReference type="EnsemblPlants" id="KQL04146">
    <property type="protein sequence ID" value="KQL04146"/>
    <property type="gene ID" value="SETIT_005355mg"/>
</dbReference>
<reference evidence="3" key="1">
    <citation type="journal article" date="2012" name="Nat. Biotechnol.">
        <title>Reference genome sequence of the model plant Setaria.</title>
        <authorList>
            <person name="Bennetzen J.L."/>
            <person name="Schmutz J."/>
            <person name="Wang H."/>
            <person name="Percifield R."/>
            <person name="Hawkins J."/>
            <person name="Pontaroli A.C."/>
            <person name="Estep M."/>
            <person name="Feng L."/>
            <person name="Vaughn J.N."/>
            <person name="Grimwood J."/>
            <person name="Jenkins J."/>
            <person name="Barry K."/>
            <person name="Lindquist E."/>
            <person name="Hellsten U."/>
            <person name="Deshpande S."/>
            <person name="Wang X."/>
            <person name="Wu X."/>
            <person name="Mitros T."/>
            <person name="Triplett J."/>
            <person name="Yang X."/>
            <person name="Ye C.Y."/>
            <person name="Mauro-Herrera M."/>
            <person name="Wang L."/>
            <person name="Li P."/>
            <person name="Sharma M."/>
            <person name="Sharma R."/>
            <person name="Ronald P.C."/>
            <person name="Panaud O."/>
            <person name="Kellogg E.A."/>
            <person name="Brutnell T.P."/>
            <person name="Doust A.N."/>
            <person name="Tuskan G.A."/>
            <person name="Rokhsar D."/>
            <person name="Devos K.M."/>
        </authorList>
    </citation>
    <scope>NUCLEOTIDE SEQUENCE [LARGE SCALE GENOMIC DNA]</scope>
    <source>
        <strain evidence="3">cv. Yugu1</strain>
    </source>
</reference>
<proteinExistence type="predicted"/>
<dbReference type="EMBL" id="AGNK02002826">
    <property type="status" value="NOT_ANNOTATED_CDS"/>
    <property type="molecule type" value="Genomic_DNA"/>
</dbReference>
<organism evidence="2 3">
    <name type="scientific">Setaria italica</name>
    <name type="common">Foxtail millet</name>
    <name type="synonym">Panicum italicum</name>
    <dbReference type="NCBI Taxonomy" id="4555"/>
    <lineage>
        <taxon>Eukaryota</taxon>
        <taxon>Viridiplantae</taxon>
        <taxon>Streptophyta</taxon>
        <taxon>Embryophyta</taxon>
        <taxon>Tracheophyta</taxon>
        <taxon>Spermatophyta</taxon>
        <taxon>Magnoliopsida</taxon>
        <taxon>Liliopsida</taxon>
        <taxon>Poales</taxon>
        <taxon>Poaceae</taxon>
        <taxon>PACMAD clade</taxon>
        <taxon>Panicoideae</taxon>
        <taxon>Panicodae</taxon>
        <taxon>Paniceae</taxon>
        <taxon>Cenchrinae</taxon>
        <taxon>Setaria</taxon>
    </lineage>
</organism>
<keyword evidence="3" id="KW-1185">Reference proteome</keyword>
<feature type="region of interest" description="Disordered" evidence="1">
    <location>
        <begin position="1"/>
        <end position="48"/>
    </location>
</feature>
<evidence type="ECO:0000256" key="1">
    <source>
        <dbReference type="SAM" id="MobiDB-lite"/>
    </source>
</evidence>
<dbReference type="HOGENOM" id="CLU_3160921_0_0_1"/>
<feature type="compositionally biased region" description="Basic and acidic residues" evidence="1">
    <location>
        <begin position="37"/>
        <end position="48"/>
    </location>
</feature>
<protein>
    <submittedName>
        <fullName evidence="2">Uncharacterized protein</fullName>
    </submittedName>
</protein>
<name>K3XTU8_SETIT</name>
<evidence type="ECO:0000313" key="2">
    <source>
        <dbReference type="EnsemblPlants" id="KQL04146"/>
    </source>
</evidence>
<accession>K3XTU8</accession>
<dbReference type="Gramene" id="KQL04146">
    <property type="protein sequence ID" value="KQL04146"/>
    <property type="gene ID" value="SETIT_005355mg"/>
</dbReference>
<evidence type="ECO:0000313" key="3">
    <source>
        <dbReference type="Proteomes" id="UP000004995"/>
    </source>
</evidence>
<dbReference type="Proteomes" id="UP000004995">
    <property type="component" value="Unassembled WGS sequence"/>
</dbReference>
<dbReference type="InParanoid" id="K3XTU8"/>
<dbReference type="AlphaFoldDB" id="K3XTU8"/>
<sequence>MNSHGTGALRRSSRRTRPPRPRDHLTAVRPPRLTARIRQDARVFRRSS</sequence>